<dbReference type="Gene3D" id="3.30.200.20">
    <property type="entry name" value="Phosphorylase Kinase, domain 1"/>
    <property type="match status" value="1"/>
</dbReference>
<dbReference type="CDD" id="cd01098">
    <property type="entry name" value="PAN_AP_plant"/>
    <property type="match status" value="1"/>
</dbReference>
<evidence type="ECO:0000256" key="2">
    <source>
        <dbReference type="ARBA" id="ARBA00012513"/>
    </source>
</evidence>
<dbReference type="Pfam" id="PF01453">
    <property type="entry name" value="B_lectin"/>
    <property type="match status" value="1"/>
</dbReference>
<dbReference type="GO" id="GO:0016020">
    <property type="term" value="C:membrane"/>
    <property type="evidence" value="ECO:0007669"/>
    <property type="project" value="UniProtKB-SubCell"/>
</dbReference>
<organism evidence="21 22">
    <name type="scientific">Vitis vinifera</name>
    <name type="common">Grape</name>
    <dbReference type="NCBI Taxonomy" id="29760"/>
    <lineage>
        <taxon>Eukaryota</taxon>
        <taxon>Viridiplantae</taxon>
        <taxon>Streptophyta</taxon>
        <taxon>Embryophyta</taxon>
        <taxon>Tracheophyta</taxon>
        <taxon>Spermatophyta</taxon>
        <taxon>Magnoliopsida</taxon>
        <taxon>eudicotyledons</taxon>
        <taxon>Gunneridae</taxon>
        <taxon>Pentapetalae</taxon>
        <taxon>rosids</taxon>
        <taxon>Vitales</taxon>
        <taxon>Vitaceae</taxon>
        <taxon>Viteae</taxon>
        <taxon>Vitis</taxon>
    </lineage>
</organism>
<keyword evidence="8" id="KW-0430">Lectin</keyword>
<dbReference type="InterPro" id="IPR017441">
    <property type="entry name" value="Protein_kinase_ATP_BS"/>
</dbReference>
<keyword evidence="14" id="KW-1015">Disulfide bond</keyword>
<evidence type="ECO:0000256" key="8">
    <source>
        <dbReference type="ARBA" id="ARBA00022734"/>
    </source>
</evidence>
<dbReference type="HOGENOM" id="CLU_000288_116_2_1"/>
<keyword evidence="7" id="KW-0732">Signal</keyword>
<keyword evidence="4" id="KW-0245">EGF-like domain</keyword>
<evidence type="ECO:0000256" key="15">
    <source>
        <dbReference type="ARBA" id="ARBA00023170"/>
    </source>
</evidence>
<keyword evidence="11 19" id="KW-0067">ATP-binding</keyword>
<comment type="subcellular location">
    <subcellularLocation>
        <location evidence="1">Membrane</location>
        <topology evidence="1">Single-pass type I membrane protein</topology>
    </subcellularLocation>
</comment>
<dbReference type="PaxDb" id="29760-VIT_06s0004g01400.t01"/>
<evidence type="ECO:0000256" key="9">
    <source>
        <dbReference type="ARBA" id="ARBA00022741"/>
    </source>
</evidence>
<dbReference type="SUPFAM" id="SSF51110">
    <property type="entry name" value="alpha-D-mannose-specific plant lectins"/>
    <property type="match status" value="2"/>
</dbReference>
<dbReference type="SUPFAM" id="SSF56112">
    <property type="entry name" value="Protein kinase-like (PK-like)"/>
    <property type="match status" value="2"/>
</dbReference>
<evidence type="ECO:0000259" key="20">
    <source>
        <dbReference type="PROSITE" id="PS50011"/>
    </source>
</evidence>
<evidence type="ECO:0000256" key="17">
    <source>
        <dbReference type="ARBA" id="ARBA00047899"/>
    </source>
</evidence>
<dbReference type="InterPro" id="IPR000719">
    <property type="entry name" value="Prot_kinase_dom"/>
</dbReference>
<dbReference type="FunFam" id="2.90.10.10:FF:000041">
    <property type="entry name" value="Uncharacterized protein"/>
    <property type="match status" value="1"/>
</dbReference>
<dbReference type="PROSITE" id="PS50011">
    <property type="entry name" value="PROTEIN_KINASE_DOM"/>
    <property type="match status" value="1"/>
</dbReference>
<dbReference type="Gene3D" id="1.10.510.10">
    <property type="entry name" value="Transferase(Phosphotransferase) domain 1"/>
    <property type="match status" value="3"/>
</dbReference>
<dbReference type="GO" id="GO:0004674">
    <property type="term" value="F:protein serine/threonine kinase activity"/>
    <property type="evidence" value="ECO:0007669"/>
    <property type="project" value="UniProtKB-KW"/>
</dbReference>
<evidence type="ECO:0000256" key="7">
    <source>
        <dbReference type="ARBA" id="ARBA00022729"/>
    </source>
</evidence>
<keyword evidence="3" id="KW-0723">Serine/threonine-protein kinase</keyword>
<evidence type="ECO:0000256" key="16">
    <source>
        <dbReference type="ARBA" id="ARBA00023180"/>
    </source>
</evidence>
<sequence>MLDTGNFVLASQESSNLWESFSHPTDTILPTQILNLGSQLVARFLETNYSNGRFMFALQSDGNLVLYTTDFPMDSNNFAYWSTQTMDSGFQVNMREDFYQRAILEYDGVFRQYVYPKSAASGTMAWSSLSKFIPENICTRIGASTGGGACGFNSYCRLGDNQRPSCHCPPGYTWLDPLDSLGGCRQNFVQQRCDAGTQEAGLFYFSEMLGVDWPYADYQHFKGVTQDWCRQACLGDCFCAVAIFRDGDCWMKKVPLSNGRYDLSNERRAMIKVRKDNSTLPPIDEGSKGKDQSTLILTGSVLLSSSAFFNFLFLLAIVLFIRRCKHRKTSVLQTSPAMEGTNLRSFTYEELEEATNGFRDELGSGAFATVYKGALPHDDGINLIAVKKLERMEKEGDKEFGAEVKAIGRTNHKNLVQLLGYCNEGQHRLLVYEFMSNGSLATFLFGNSRPDWCKRTRIILGTARGLLYLHEECSTQIIHCDIKPQNILLDDFLTARISDFGLAKLLKTDQTRTMTGIRGTKGYVAPEWFKTVPVTAKVDVYSFGIVLLEIIFCRKNFEPDVRDESQMILADWVQDCYKEKRLDLLVGNDEEVFGDMEKLEKFVMIAIWCTQEDPSRRPTMKKVVKNFAPDVRDESQMILADWVQDCYKEKRLDLLVGNDEEAFGDMEKLEKFVMIAIWCTQEDPSRRPTMKKVVQMLEGAAEVSIPPDSSFSSASMKKGSKVQLTSDGNFVLNDQEGEKIWPVDSTITGVAYAAMLDSGNFVLVRQDSINLWESFDNPTDTILPTQALNQGSKLTDQTQTTTGIRGTKGYVAPEWFKTVPVTAKVDVYSFGIVLLELIFCRKNFEPAVEDENQMVLADWAYDSYLERKLDLLVEKDQEALDNMEKLEKFVMIAIWCIQEDPSQRPTMKKVTQMLEGAIEVPLPPDPSPFSKSFPHQP</sequence>
<dbReference type="InterPro" id="IPR051343">
    <property type="entry name" value="G-type_lectin_kinases/EP1-like"/>
</dbReference>
<evidence type="ECO:0000256" key="14">
    <source>
        <dbReference type="ARBA" id="ARBA00023157"/>
    </source>
</evidence>
<dbReference type="PROSITE" id="PS00107">
    <property type="entry name" value="PROTEIN_KINASE_ATP"/>
    <property type="match status" value="1"/>
</dbReference>
<evidence type="ECO:0000313" key="22">
    <source>
        <dbReference type="Proteomes" id="UP000009183"/>
    </source>
</evidence>
<keyword evidence="9 19" id="KW-0547">Nucleotide-binding</keyword>
<evidence type="ECO:0000256" key="6">
    <source>
        <dbReference type="ARBA" id="ARBA00022692"/>
    </source>
</evidence>
<comment type="catalytic activity">
    <reaction evidence="18">
        <text>L-seryl-[protein] + ATP = O-phospho-L-seryl-[protein] + ADP + H(+)</text>
        <dbReference type="Rhea" id="RHEA:17989"/>
        <dbReference type="Rhea" id="RHEA-COMP:9863"/>
        <dbReference type="Rhea" id="RHEA-COMP:11604"/>
        <dbReference type="ChEBI" id="CHEBI:15378"/>
        <dbReference type="ChEBI" id="CHEBI:29999"/>
        <dbReference type="ChEBI" id="CHEBI:30616"/>
        <dbReference type="ChEBI" id="CHEBI:83421"/>
        <dbReference type="ChEBI" id="CHEBI:456216"/>
        <dbReference type="EC" id="2.7.11.1"/>
    </reaction>
</comment>
<evidence type="ECO:0000256" key="1">
    <source>
        <dbReference type="ARBA" id="ARBA00004479"/>
    </source>
</evidence>
<dbReference type="GO" id="GO:0004672">
    <property type="term" value="F:protein kinase activity"/>
    <property type="evidence" value="ECO:0000318"/>
    <property type="project" value="GO_Central"/>
</dbReference>
<keyword evidence="15" id="KW-0675">Receptor</keyword>
<evidence type="ECO:0000256" key="3">
    <source>
        <dbReference type="ARBA" id="ARBA00022527"/>
    </source>
</evidence>
<reference evidence="22" key="1">
    <citation type="journal article" date="2007" name="Nature">
        <title>The grapevine genome sequence suggests ancestral hexaploidization in major angiosperm phyla.</title>
        <authorList>
            <consortium name="The French-Italian Public Consortium for Grapevine Genome Characterization."/>
            <person name="Jaillon O."/>
            <person name="Aury J.-M."/>
            <person name="Noel B."/>
            <person name="Policriti A."/>
            <person name="Clepet C."/>
            <person name="Casagrande A."/>
            <person name="Choisne N."/>
            <person name="Aubourg S."/>
            <person name="Vitulo N."/>
            <person name="Jubin C."/>
            <person name="Vezzi A."/>
            <person name="Legeai F."/>
            <person name="Hugueney P."/>
            <person name="Dasilva C."/>
            <person name="Horner D."/>
            <person name="Mica E."/>
            <person name="Jublot D."/>
            <person name="Poulain J."/>
            <person name="Bruyere C."/>
            <person name="Billault A."/>
            <person name="Segurens B."/>
            <person name="Gouyvenoux M."/>
            <person name="Ugarte E."/>
            <person name="Cattonaro F."/>
            <person name="Anthouard V."/>
            <person name="Vico V."/>
            <person name="Del Fabbro C."/>
            <person name="Alaux M."/>
            <person name="Di Gaspero G."/>
            <person name="Dumas V."/>
            <person name="Felice N."/>
            <person name="Paillard S."/>
            <person name="Juman I."/>
            <person name="Moroldo M."/>
            <person name="Scalabrin S."/>
            <person name="Canaguier A."/>
            <person name="Le Clainche I."/>
            <person name="Malacrida G."/>
            <person name="Durand E."/>
            <person name="Pesole G."/>
            <person name="Laucou V."/>
            <person name="Chatelet P."/>
            <person name="Merdinoglu D."/>
            <person name="Delledonne M."/>
            <person name="Pezzotti M."/>
            <person name="Lecharny A."/>
            <person name="Scarpelli C."/>
            <person name="Artiguenave F."/>
            <person name="Pe M.E."/>
            <person name="Valle G."/>
            <person name="Morgante M."/>
            <person name="Caboche M."/>
            <person name="Adam-Blondon A.-F."/>
            <person name="Weissenbach J."/>
            <person name="Quetier F."/>
            <person name="Wincker P."/>
        </authorList>
    </citation>
    <scope>NUCLEOTIDE SEQUENCE [LARGE SCALE GENOMIC DNA]</scope>
    <source>
        <strain evidence="22">cv. Pinot noir / PN40024</strain>
    </source>
</reference>
<keyword evidence="22" id="KW-1185">Reference proteome</keyword>
<evidence type="ECO:0000256" key="5">
    <source>
        <dbReference type="ARBA" id="ARBA00022679"/>
    </source>
</evidence>
<accession>F6GUD5</accession>
<keyword evidence="12" id="KW-1133">Transmembrane helix</keyword>
<dbReference type="OrthoDB" id="1930390at2759"/>
<dbReference type="Proteomes" id="UP000009183">
    <property type="component" value="Chromosome 6"/>
</dbReference>
<comment type="catalytic activity">
    <reaction evidence="17">
        <text>L-threonyl-[protein] + ATP = O-phospho-L-threonyl-[protein] + ADP + H(+)</text>
        <dbReference type="Rhea" id="RHEA:46608"/>
        <dbReference type="Rhea" id="RHEA-COMP:11060"/>
        <dbReference type="Rhea" id="RHEA-COMP:11605"/>
        <dbReference type="ChEBI" id="CHEBI:15378"/>
        <dbReference type="ChEBI" id="CHEBI:30013"/>
        <dbReference type="ChEBI" id="CHEBI:30616"/>
        <dbReference type="ChEBI" id="CHEBI:61977"/>
        <dbReference type="ChEBI" id="CHEBI:456216"/>
        <dbReference type="EC" id="2.7.11.1"/>
    </reaction>
</comment>
<keyword evidence="6" id="KW-0812">Transmembrane</keyword>
<dbReference type="PROSITE" id="PS00108">
    <property type="entry name" value="PROTEIN_KINASE_ST"/>
    <property type="match status" value="1"/>
</dbReference>
<dbReference type="InterPro" id="IPR008271">
    <property type="entry name" value="Ser/Thr_kinase_AS"/>
</dbReference>
<dbReference type="Gene3D" id="2.90.10.10">
    <property type="entry name" value="Bulb-type lectin domain"/>
    <property type="match status" value="2"/>
</dbReference>
<proteinExistence type="predicted"/>
<dbReference type="InParanoid" id="F6GUD5"/>
<keyword evidence="16" id="KW-0325">Glycoprotein</keyword>
<evidence type="ECO:0000256" key="10">
    <source>
        <dbReference type="ARBA" id="ARBA00022777"/>
    </source>
</evidence>
<feature type="domain" description="Protein kinase" evidence="20">
    <location>
        <begin position="356"/>
        <end position="631"/>
    </location>
</feature>
<dbReference type="InterPro" id="IPR001480">
    <property type="entry name" value="Bulb-type_lectin_dom"/>
</dbReference>
<dbReference type="SMART" id="SM00220">
    <property type="entry name" value="S_TKc"/>
    <property type="match status" value="1"/>
</dbReference>
<evidence type="ECO:0000256" key="4">
    <source>
        <dbReference type="ARBA" id="ARBA00022536"/>
    </source>
</evidence>
<feature type="binding site" evidence="19">
    <location>
        <position position="388"/>
    </location>
    <ligand>
        <name>ATP</name>
        <dbReference type="ChEBI" id="CHEBI:30616"/>
    </ligand>
</feature>
<evidence type="ECO:0000256" key="19">
    <source>
        <dbReference type="PROSITE-ProRule" id="PRU10141"/>
    </source>
</evidence>
<evidence type="ECO:0000256" key="18">
    <source>
        <dbReference type="ARBA" id="ARBA00048679"/>
    </source>
</evidence>
<dbReference type="SMR" id="F6GUD5"/>
<gene>
    <name evidence="21" type="ordered locus">VIT_06s0004g01400</name>
</gene>
<dbReference type="EMBL" id="FN594951">
    <property type="protein sequence ID" value="CCB43756.1"/>
    <property type="molecule type" value="Genomic_DNA"/>
</dbReference>
<dbReference type="GO" id="GO:0030246">
    <property type="term" value="F:carbohydrate binding"/>
    <property type="evidence" value="ECO:0007669"/>
    <property type="project" value="UniProtKB-KW"/>
</dbReference>
<dbReference type="FunFam" id="3.30.200.20:FF:000059">
    <property type="entry name" value="S-receptor-like serine/threonine-protein kinase"/>
    <property type="match status" value="1"/>
</dbReference>
<dbReference type="FunFam" id="1.10.510.10:FF:000237">
    <property type="entry name" value="G-type lectin S-receptor-like serine/threonine-protein kinase"/>
    <property type="match status" value="1"/>
</dbReference>
<name>F6GUD5_VITVI</name>
<dbReference type="EC" id="2.7.11.1" evidence="2"/>
<keyword evidence="5" id="KW-0808">Transferase</keyword>
<dbReference type="PANTHER" id="PTHR47976">
    <property type="entry name" value="G-TYPE LECTIN S-RECEPTOR-LIKE SERINE/THREONINE-PROTEIN KINASE SD2-5"/>
    <property type="match status" value="1"/>
</dbReference>
<dbReference type="ExpressionAtlas" id="F6GUD5">
    <property type="expression patterns" value="baseline and differential"/>
</dbReference>
<dbReference type="Pfam" id="PF00069">
    <property type="entry name" value="Pkinase"/>
    <property type="match status" value="1"/>
</dbReference>
<evidence type="ECO:0000256" key="12">
    <source>
        <dbReference type="ARBA" id="ARBA00022989"/>
    </source>
</evidence>
<evidence type="ECO:0000256" key="11">
    <source>
        <dbReference type="ARBA" id="ARBA00022840"/>
    </source>
</evidence>
<evidence type="ECO:0000256" key="13">
    <source>
        <dbReference type="ARBA" id="ARBA00023136"/>
    </source>
</evidence>
<evidence type="ECO:0000313" key="21">
    <source>
        <dbReference type="EMBL" id="CCB43756.1"/>
    </source>
</evidence>
<dbReference type="CDD" id="cd14066">
    <property type="entry name" value="STKc_IRAK"/>
    <property type="match status" value="1"/>
</dbReference>
<keyword evidence="10" id="KW-0418">Kinase</keyword>
<keyword evidence="13" id="KW-0472">Membrane</keyword>
<dbReference type="InterPro" id="IPR036426">
    <property type="entry name" value="Bulb-type_lectin_dom_sf"/>
</dbReference>
<dbReference type="AlphaFoldDB" id="F6GUD5"/>
<dbReference type="InterPro" id="IPR011009">
    <property type="entry name" value="Kinase-like_dom_sf"/>
</dbReference>
<dbReference type="eggNOG" id="ENOG502QQEW">
    <property type="taxonomic scope" value="Eukaryota"/>
</dbReference>
<dbReference type="GO" id="GO:0005524">
    <property type="term" value="F:ATP binding"/>
    <property type="evidence" value="ECO:0007669"/>
    <property type="project" value="UniProtKB-UniRule"/>
</dbReference>
<dbReference type="PANTHER" id="PTHR47976:SF108">
    <property type="entry name" value="G-TYPE LECTIN S-RECEPTOR-LIKE SERINE_THREONINE-PROTEIN KINASE LECRK1"/>
    <property type="match status" value="1"/>
</dbReference>
<protein>
    <recommendedName>
        <fullName evidence="2">non-specific serine/threonine protein kinase</fullName>
        <ecNumber evidence="2">2.7.11.1</ecNumber>
    </recommendedName>
</protein>